<dbReference type="PANTHER" id="PTHR23412:SF6">
    <property type="entry name" value="MESOTHELIN"/>
    <property type="match status" value="1"/>
</dbReference>
<evidence type="ECO:0000256" key="4">
    <source>
        <dbReference type="ARBA" id="ARBA00022889"/>
    </source>
</evidence>
<dbReference type="InterPro" id="IPR010335">
    <property type="entry name" value="Mesothelin"/>
</dbReference>
<protein>
    <submittedName>
        <fullName evidence="7">Mesothelin-like protein</fullName>
    </submittedName>
</protein>
<comment type="similarity">
    <text evidence="2">Belongs to the mesothelin family.</text>
</comment>
<comment type="caution">
    <text evidence="7">The sequence shown here is derived from an EMBL/GenBank/DDBJ whole genome shotgun (WGS) entry which is preliminary data.</text>
</comment>
<dbReference type="Proteomes" id="UP000314294">
    <property type="component" value="Unassembled WGS sequence"/>
</dbReference>
<reference evidence="7 8" key="1">
    <citation type="submission" date="2019-03" db="EMBL/GenBank/DDBJ databases">
        <title>First draft genome of Liparis tanakae, snailfish: a comprehensive survey of snailfish specific genes.</title>
        <authorList>
            <person name="Kim W."/>
            <person name="Song I."/>
            <person name="Jeong J.-H."/>
            <person name="Kim D."/>
            <person name="Kim S."/>
            <person name="Ryu S."/>
            <person name="Song J.Y."/>
            <person name="Lee S.K."/>
        </authorList>
    </citation>
    <scope>NUCLEOTIDE SEQUENCE [LARGE SCALE GENOMIC DNA]</scope>
    <source>
        <tissue evidence="7">Muscle</tissue>
    </source>
</reference>
<keyword evidence="8" id="KW-1185">Reference proteome</keyword>
<dbReference type="GO" id="GO:0009986">
    <property type="term" value="C:cell surface"/>
    <property type="evidence" value="ECO:0007669"/>
    <property type="project" value="TreeGrafter"/>
</dbReference>
<dbReference type="Pfam" id="PF06060">
    <property type="entry name" value="Mesothelin"/>
    <property type="match status" value="1"/>
</dbReference>
<evidence type="ECO:0000256" key="2">
    <source>
        <dbReference type="ARBA" id="ARBA00011016"/>
    </source>
</evidence>
<keyword evidence="4" id="KW-0130">Cell adhesion</keyword>
<proteinExistence type="inferred from homology"/>
<evidence type="ECO:0000313" key="8">
    <source>
        <dbReference type="Proteomes" id="UP000314294"/>
    </source>
</evidence>
<keyword evidence="3" id="KW-0732">Signal</keyword>
<keyword evidence="5" id="KW-0472">Membrane</keyword>
<sequence>MWNESTLQGLGMLPLYMTSTFYKNFDKKLKQNFLRYFLKENRQVDRRLKRALKAALRASIKRFKRSAVNECTVGTITQVTISDEIFPFDYDDVNQFNSCLSAAVVRDNLEAITEKVDQEEYLQVVLGKLREVYSTVPEDQVQLLGPASRVATAADVSAWAVTQIDTLASLMNPANGPWDPSLAKAVVSRYLSHAGNQLGGDELNSVGGANLCALDVDVLRNISQQSIR</sequence>
<dbReference type="PANTHER" id="PTHR23412">
    <property type="entry name" value="STEREOCILIN RELATED"/>
    <property type="match status" value="1"/>
</dbReference>
<dbReference type="AlphaFoldDB" id="A0A4Z2FH31"/>
<evidence type="ECO:0000313" key="7">
    <source>
        <dbReference type="EMBL" id="TNN40073.1"/>
    </source>
</evidence>
<dbReference type="EMBL" id="SRLO01001221">
    <property type="protein sequence ID" value="TNN40073.1"/>
    <property type="molecule type" value="Genomic_DNA"/>
</dbReference>
<dbReference type="GO" id="GO:0016020">
    <property type="term" value="C:membrane"/>
    <property type="evidence" value="ECO:0007669"/>
    <property type="project" value="UniProtKB-SubCell"/>
</dbReference>
<keyword evidence="6" id="KW-0325">Glycoprotein</keyword>
<dbReference type="OrthoDB" id="9329195at2759"/>
<dbReference type="InterPro" id="IPR026664">
    <property type="entry name" value="Stereocilin-rel"/>
</dbReference>
<gene>
    <name evidence="7" type="primary">Mslnl</name>
    <name evidence="7" type="ORF">EYF80_049768</name>
</gene>
<evidence type="ECO:0000256" key="3">
    <source>
        <dbReference type="ARBA" id="ARBA00022729"/>
    </source>
</evidence>
<accession>A0A4Z2FH31</accession>
<evidence type="ECO:0000256" key="1">
    <source>
        <dbReference type="ARBA" id="ARBA00004370"/>
    </source>
</evidence>
<name>A0A4Z2FH31_9TELE</name>
<comment type="subcellular location">
    <subcellularLocation>
        <location evidence="1">Membrane</location>
    </subcellularLocation>
</comment>
<dbReference type="GO" id="GO:0007160">
    <property type="term" value="P:cell-matrix adhesion"/>
    <property type="evidence" value="ECO:0007669"/>
    <property type="project" value="TreeGrafter"/>
</dbReference>
<evidence type="ECO:0000256" key="6">
    <source>
        <dbReference type="ARBA" id="ARBA00023180"/>
    </source>
</evidence>
<organism evidence="7 8">
    <name type="scientific">Liparis tanakae</name>
    <name type="common">Tanaka's snailfish</name>
    <dbReference type="NCBI Taxonomy" id="230148"/>
    <lineage>
        <taxon>Eukaryota</taxon>
        <taxon>Metazoa</taxon>
        <taxon>Chordata</taxon>
        <taxon>Craniata</taxon>
        <taxon>Vertebrata</taxon>
        <taxon>Euteleostomi</taxon>
        <taxon>Actinopterygii</taxon>
        <taxon>Neopterygii</taxon>
        <taxon>Teleostei</taxon>
        <taxon>Neoteleostei</taxon>
        <taxon>Acanthomorphata</taxon>
        <taxon>Eupercaria</taxon>
        <taxon>Perciformes</taxon>
        <taxon>Cottioidei</taxon>
        <taxon>Cottales</taxon>
        <taxon>Liparidae</taxon>
        <taxon>Liparis</taxon>
    </lineage>
</organism>
<evidence type="ECO:0000256" key="5">
    <source>
        <dbReference type="ARBA" id="ARBA00023136"/>
    </source>
</evidence>